<dbReference type="PANTHER" id="PTHR43677">
    <property type="entry name" value="SHORT-CHAIN DEHYDROGENASE/REDUCTASE"/>
    <property type="match status" value="1"/>
</dbReference>
<organism evidence="2 3">
    <name type="scientific">Paraburkholderia acidicola</name>
    <dbReference type="NCBI Taxonomy" id="1912599"/>
    <lineage>
        <taxon>Bacteria</taxon>
        <taxon>Pseudomonadati</taxon>
        <taxon>Pseudomonadota</taxon>
        <taxon>Betaproteobacteria</taxon>
        <taxon>Burkholderiales</taxon>
        <taxon>Burkholderiaceae</taxon>
        <taxon>Paraburkholderia</taxon>
    </lineage>
</organism>
<evidence type="ECO:0000313" key="2">
    <source>
        <dbReference type="EMBL" id="PCE28027.1"/>
    </source>
</evidence>
<dbReference type="Pfam" id="PF00107">
    <property type="entry name" value="ADH_zinc_N"/>
    <property type="match status" value="1"/>
</dbReference>
<accession>A0A2A4F4X6</accession>
<evidence type="ECO:0000259" key="1">
    <source>
        <dbReference type="SMART" id="SM00829"/>
    </source>
</evidence>
<sequence>MKAALVKALGTAPVYADFTEPAAAVAEGTVRVSVAASALSHVTKSRASGKHYSGSGTLPFVPGIDGTGTLEDGTRVYFLMPEAPYGGMAEQCIVKKARCIPLPQALDDITAAAIAIPGMSSWAALTERAKLVSGETVLINGATGASGRLAVQIAKYLGAAKVIATGRNEDALRALNAVGADVTISLAQEKDALEKAFQEQFHAGVNVVLDYLWGPSAELLLIAGAKAAPEAVPVRFIQIGAISGPTIALPSAVLRSSPIELMGSGIGSIPMLRIQNAIAQLLNATIPGKFEIAVKSVPLSQVEDYWASDDSQVRVVFTTGHRS</sequence>
<dbReference type="InterPro" id="IPR011032">
    <property type="entry name" value="GroES-like_sf"/>
</dbReference>
<proteinExistence type="predicted"/>
<dbReference type="InterPro" id="IPR013149">
    <property type="entry name" value="ADH-like_C"/>
</dbReference>
<dbReference type="GO" id="GO:0016491">
    <property type="term" value="F:oxidoreductase activity"/>
    <property type="evidence" value="ECO:0007669"/>
    <property type="project" value="InterPro"/>
</dbReference>
<dbReference type="Gene3D" id="3.40.50.720">
    <property type="entry name" value="NAD(P)-binding Rossmann-like Domain"/>
    <property type="match status" value="1"/>
</dbReference>
<evidence type="ECO:0000313" key="3">
    <source>
        <dbReference type="Proteomes" id="UP000218022"/>
    </source>
</evidence>
<name>A0A2A4F4X6_9BURK</name>
<protein>
    <submittedName>
        <fullName evidence="2">Alcohol dehydrogenase</fullName>
    </submittedName>
</protein>
<dbReference type="RefSeq" id="WP_096717738.1">
    <property type="nucleotide sequence ID" value="NZ_MTZV01000002.1"/>
</dbReference>
<dbReference type="SUPFAM" id="SSF51735">
    <property type="entry name" value="NAD(P)-binding Rossmann-fold domains"/>
    <property type="match status" value="1"/>
</dbReference>
<dbReference type="InterPro" id="IPR036291">
    <property type="entry name" value="NAD(P)-bd_dom_sf"/>
</dbReference>
<reference evidence="2 3" key="1">
    <citation type="submission" date="2017-01" db="EMBL/GenBank/DDBJ databases">
        <title>Whole-Genome Shotgun Sequencing of Two beta-Proteobacterial Species in Search of the Bulgecin Biosynthetic Cluster.</title>
        <authorList>
            <person name="Horsman M.E."/>
            <person name="Marous D.R."/>
            <person name="Li R."/>
            <person name="Oliver R.A."/>
            <person name="Byun B."/>
            <person name="Emrich S.J."/>
            <person name="Boggess B."/>
            <person name="Townsend C.A."/>
            <person name="Mobashery S."/>
        </authorList>
    </citation>
    <scope>NUCLEOTIDE SEQUENCE [LARGE SCALE GENOMIC DNA]</scope>
    <source>
        <strain evidence="2 3">ATCC 31363</strain>
    </source>
</reference>
<dbReference type="OrthoDB" id="9787435at2"/>
<dbReference type="PANTHER" id="PTHR43677:SF11">
    <property type="entry name" value="ZINC-CONTAINING ALCOHOL DEHYDROGENASE"/>
    <property type="match status" value="1"/>
</dbReference>
<dbReference type="SMART" id="SM00829">
    <property type="entry name" value="PKS_ER"/>
    <property type="match status" value="1"/>
</dbReference>
<dbReference type="SUPFAM" id="SSF50129">
    <property type="entry name" value="GroES-like"/>
    <property type="match status" value="1"/>
</dbReference>
<feature type="domain" description="Enoyl reductase (ER)" evidence="1">
    <location>
        <begin position="10"/>
        <end position="292"/>
    </location>
</feature>
<dbReference type="Gene3D" id="3.90.180.10">
    <property type="entry name" value="Medium-chain alcohol dehydrogenases, catalytic domain"/>
    <property type="match status" value="1"/>
</dbReference>
<dbReference type="AlphaFoldDB" id="A0A2A4F4X6"/>
<dbReference type="EMBL" id="MTZV01000002">
    <property type="protein sequence ID" value="PCE28027.1"/>
    <property type="molecule type" value="Genomic_DNA"/>
</dbReference>
<gene>
    <name evidence="2" type="ORF">BWP39_05850</name>
</gene>
<dbReference type="InterPro" id="IPR020843">
    <property type="entry name" value="ER"/>
</dbReference>
<dbReference type="Proteomes" id="UP000218022">
    <property type="component" value="Unassembled WGS sequence"/>
</dbReference>
<dbReference type="InterPro" id="IPR051397">
    <property type="entry name" value="Zn-ADH-like_protein"/>
</dbReference>
<comment type="caution">
    <text evidence="2">The sequence shown here is derived from an EMBL/GenBank/DDBJ whole genome shotgun (WGS) entry which is preliminary data.</text>
</comment>